<dbReference type="Proteomes" id="UP001163328">
    <property type="component" value="Chromosome"/>
</dbReference>
<protein>
    <submittedName>
        <fullName evidence="1">Uncharacterized protein</fullName>
    </submittedName>
</protein>
<name>A0ABY6M329_9FLAO</name>
<evidence type="ECO:0000313" key="2">
    <source>
        <dbReference type="Proteomes" id="UP001163328"/>
    </source>
</evidence>
<organism evidence="1 2">
    <name type="scientific">Flavobacterium agricola</name>
    <dbReference type="NCBI Taxonomy" id="2870839"/>
    <lineage>
        <taxon>Bacteria</taxon>
        <taxon>Pseudomonadati</taxon>
        <taxon>Bacteroidota</taxon>
        <taxon>Flavobacteriia</taxon>
        <taxon>Flavobacteriales</taxon>
        <taxon>Flavobacteriaceae</taxon>
        <taxon>Flavobacterium</taxon>
    </lineage>
</organism>
<gene>
    <name evidence="1" type="ORF">K5I29_04200</name>
</gene>
<proteinExistence type="predicted"/>
<accession>A0ABY6M329</accession>
<keyword evidence="2" id="KW-1185">Reference proteome</keyword>
<dbReference type="RefSeq" id="WP_264434601.1">
    <property type="nucleotide sequence ID" value="NZ_CP081495.1"/>
</dbReference>
<reference evidence="1" key="1">
    <citation type="submission" date="2021-08" db="EMBL/GenBank/DDBJ databases">
        <title>Flavobacterium sp. strain CC-SYL302.</title>
        <authorList>
            <person name="Lin S.-Y."/>
            <person name="Lee T.-H."/>
            <person name="Young C.-C."/>
        </authorList>
    </citation>
    <scope>NUCLEOTIDE SEQUENCE</scope>
    <source>
        <strain evidence="1">CC-SYL302</strain>
    </source>
</reference>
<dbReference type="EMBL" id="CP081495">
    <property type="protein sequence ID" value="UYW02109.1"/>
    <property type="molecule type" value="Genomic_DNA"/>
</dbReference>
<sequence length="157" mass="18260">MKVDECPVAFSYGNYDALMKWLVAKNKNQIEHFLPNPKASEKKYPLIWLTDEWQGNEHVPGYRFSNVTFYLACNSKIELLNENREGNFEGLYTLANQFIKELRKYGRIEGESISYQERANLTVASGKKTEAIDIWDALIVKMDYLIFTNCIKKLCSQ</sequence>
<evidence type="ECO:0000313" key="1">
    <source>
        <dbReference type="EMBL" id="UYW02109.1"/>
    </source>
</evidence>